<sequence>MIVTSAFESSVNILITSSYILNKIRVMVQKLNETRFDHDRY</sequence>
<evidence type="ECO:0000313" key="1">
    <source>
        <dbReference type="EMBL" id="JAH63474.1"/>
    </source>
</evidence>
<organism evidence="1">
    <name type="scientific">Anguilla anguilla</name>
    <name type="common">European freshwater eel</name>
    <name type="synonym">Muraena anguilla</name>
    <dbReference type="NCBI Taxonomy" id="7936"/>
    <lineage>
        <taxon>Eukaryota</taxon>
        <taxon>Metazoa</taxon>
        <taxon>Chordata</taxon>
        <taxon>Craniata</taxon>
        <taxon>Vertebrata</taxon>
        <taxon>Euteleostomi</taxon>
        <taxon>Actinopterygii</taxon>
        <taxon>Neopterygii</taxon>
        <taxon>Teleostei</taxon>
        <taxon>Anguilliformes</taxon>
        <taxon>Anguillidae</taxon>
        <taxon>Anguilla</taxon>
    </lineage>
</organism>
<dbReference type="EMBL" id="GBXM01051633">
    <property type="protein sequence ID" value="JAH56944.1"/>
    <property type="molecule type" value="Transcribed_RNA"/>
</dbReference>
<dbReference type="AlphaFoldDB" id="A0A0E9UC73"/>
<proteinExistence type="predicted"/>
<reference evidence="1" key="1">
    <citation type="submission" date="2014-11" db="EMBL/GenBank/DDBJ databases">
        <authorList>
            <person name="Amaro Gonzalez C."/>
        </authorList>
    </citation>
    <scope>NUCLEOTIDE SEQUENCE</scope>
</reference>
<protein>
    <submittedName>
        <fullName evidence="1">Uncharacterized protein</fullName>
    </submittedName>
</protein>
<dbReference type="EMBL" id="GBXM01045103">
    <property type="protein sequence ID" value="JAH63474.1"/>
    <property type="molecule type" value="Transcribed_RNA"/>
</dbReference>
<name>A0A0E9UC73_ANGAN</name>
<reference evidence="1" key="2">
    <citation type="journal article" date="2015" name="Fish Shellfish Immunol.">
        <title>Early steps in the European eel (Anguilla anguilla)-Vibrio vulnificus interaction in the gills: Role of the RtxA13 toxin.</title>
        <authorList>
            <person name="Callol A."/>
            <person name="Pajuelo D."/>
            <person name="Ebbesson L."/>
            <person name="Teles M."/>
            <person name="MacKenzie S."/>
            <person name="Amaro C."/>
        </authorList>
    </citation>
    <scope>NUCLEOTIDE SEQUENCE</scope>
</reference>
<accession>A0A0E9UC73</accession>